<protein>
    <submittedName>
        <fullName evidence="4">Zinc-binding dehydrogenase</fullName>
    </submittedName>
</protein>
<dbReference type="EMBL" id="JARVLH010000003">
    <property type="protein sequence ID" value="MEX5285257.1"/>
    <property type="molecule type" value="Genomic_DNA"/>
</dbReference>
<dbReference type="PANTHER" id="PTHR48106:SF18">
    <property type="entry name" value="QUINONE OXIDOREDUCTASE PIG3"/>
    <property type="match status" value="1"/>
</dbReference>
<dbReference type="SUPFAM" id="SSF51735">
    <property type="entry name" value="NAD(P)-binding Rossmann-fold domains"/>
    <property type="match status" value="1"/>
</dbReference>
<dbReference type="Gene3D" id="3.90.180.10">
    <property type="entry name" value="Medium-chain alcohol dehydrogenases, catalytic domain"/>
    <property type="match status" value="1"/>
</dbReference>
<organism evidence="4 5">
    <name type="scientific">Selenomonas sputigena</name>
    <dbReference type="NCBI Taxonomy" id="69823"/>
    <lineage>
        <taxon>Bacteria</taxon>
        <taxon>Bacillati</taxon>
        <taxon>Bacillota</taxon>
        <taxon>Negativicutes</taxon>
        <taxon>Selenomonadales</taxon>
        <taxon>Selenomonadaceae</taxon>
        <taxon>Selenomonas</taxon>
    </lineage>
</organism>
<evidence type="ECO:0000313" key="5">
    <source>
        <dbReference type="Proteomes" id="UP001559623"/>
    </source>
</evidence>
<dbReference type="Pfam" id="PF13602">
    <property type="entry name" value="ADH_zinc_N_2"/>
    <property type="match status" value="1"/>
</dbReference>
<dbReference type="Proteomes" id="UP001559623">
    <property type="component" value="Unassembled WGS sequence"/>
</dbReference>
<dbReference type="InterPro" id="IPR011032">
    <property type="entry name" value="GroES-like_sf"/>
</dbReference>
<evidence type="ECO:0000259" key="3">
    <source>
        <dbReference type="SMART" id="SM00829"/>
    </source>
</evidence>
<dbReference type="SUPFAM" id="SSF50129">
    <property type="entry name" value="GroES-like"/>
    <property type="match status" value="1"/>
</dbReference>
<feature type="domain" description="Enoyl reductase (ER)" evidence="3">
    <location>
        <begin position="10"/>
        <end position="315"/>
    </location>
</feature>
<dbReference type="InterPro" id="IPR036291">
    <property type="entry name" value="NAD(P)-bd_dom_sf"/>
</dbReference>
<proteinExistence type="predicted"/>
<evidence type="ECO:0000256" key="1">
    <source>
        <dbReference type="ARBA" id="ARBA00022857"/>
    </source>
</evidence>
<accession>A0ABV3X4Z0</accession>
<name>A0ABV3X4Z0_9FIRM</name>
<reference evidence="4 5" key="1">
    <citation type="submission" date="2023-04" db="EMBL/GenBank/DDBJ databases">
        <title>Genome Sequence of Selenomonas sputigena ATCC 33150.</title>
        <authorList>
            <person name="Miller D.P."/>
            <person name="Anvari S."/>
            <person name="Polson S.W."/>
            <person name="Macdonald M."/>
            <person name="Mcdowell J.V."/>
        </authorList>
    </citation>
    <scope>NUCLEOTIDE SEQUENCE [LARGE SCALE GENOMIC DNA]</scope>
    <source>
        <strain evidence="4 5">ATCC 33150</strain>
    </source>
</reference>
<keyword evidence="2" id="KW-0560">Oxidoreductase</keyword>
<dbReference type="RefSeq" id="WP_368846983.1">
    <property type="nucleotide sequence ID" value="NZ_CP194411.1"/>
</dbReference>
<sequence>MQAVVVRQPGAPGVLELMEVPRPRVKPGWSLVKVKGFGINRSEIFTRRGDSPSVSFPRILGIECVGEIYETTEPQRLPAGQRVISLMGEMGRAFDGSYAEFVLLPNEQIYPVQTNRSWVELATMTETYYTAFGSLKNLHLQASDKVLVRAASSGVGAAFAKLVRACWPKLRLVGSTRNMAKADALRQVGYSDIIEDAQGRLQTEEKFDKALELVGPKTLKDTIRCLNEEAVVCLTGLLGDQWYLEEFDPIMDLPANGCLTSFYSGNVDQKRLDELLAFVEQYHVDLTPSRIFKLDEVQKAHKLLESGKNIGKLIVLLDE</sequence>
<keyword evidence="1" id="KW-0521">NADP</keyword>
<dbReference type="InterPro" id="IPR020843">
    <property type="entry name" value="ER"/>
</dbReference>
<evidence type="ECO:0000313" key="4">
    <source>
        <dbReference type="EMBL" id="MEX5285257.1"/>
    </source>
</evidence>
<dbReference type="Pfam" id="PF08240">
    <property type="entry name" value="ADH_N"/>
    <property type="match status" value="1"/>
</dbReference>
<evidence type="ECO:0000256" key="2">
    <source>
        <dbReference type="ARBA" id="ARBA00023002"/>
    </source>
</evidence>
<keyword evidence="5" id="KW-1185">Reference proteome</keyword>
<dbReference type="PANTHER" id="PTHR48106">
    <property type="entry name" value="QUINONE OXIDOREDUCTASE PIG3-RELATED"/>
    <property type="match status" value="1"/>
</dbReference>
<dbReference type="SMART" id="SM00829">
    <property type="entry name" value="PKS_ER"/>
    <property type="match status" value="1"/>
</dbReference>
<dbReference type="InterPro" id="IPR013154">
    <property type="entry name" value="ADH-like_N"/>
</dbReference>
<comment type="caution">
    <text evidence="4">The sequence shown here is derived from an EMBL/GenBank/DDBJ whole genome shotgun (WGS) entry which is preliminary data.</text>
</comment>
<gene>
    <name evidence="4" type="ORF">QCO44_06330</name>
</gene>